<dbReference type="Proteomes" id="UP001447188">
    <property type="component" value="Unassembled WGS sequence"/>
</dbReference>
<gene>
    <name evidence="2" type="ORF">Q9L58_004223</name>
</gene>
<dbReference type="InterPro" id="IPR006461">
    <property type="entry name" value="PLAC_motif_containing"/>
</dbReference>
<sequence>MADSKAPESKVSDPPSYSDATATTSATAYGDGNVFTDLPRPTMAYSTTRREAYQPRRKGWSTGFFDCFRDPGATAKAMCCPCVSYAQTRHRLHSPNTPPPVFSAPCIGYCLISSAIPGAEFIFGFLQRGEIRNRLSINHSLPYGAVGASPTSRIQLPVLENVSEEPQVRVFETMESAGGFVDDVWRHFFCACCSLAQEDREVRRWEQEVAMGDGLDGLEGEEGGRGVVGETGVGEEGERLLGEERSRG</sequence>
<evidence type="ECO:0000256" key="1">
    <source>
        <dbReference type="SAM" id="MobiDB-lite"/>
    </source>
</evidence>
<proteinExistence type="predicted"/>
<dbReference type="Pfam" id="PF04749">
    <property type="entry name" value="PLAC8"/>
    <property type="match status" value="1"/>
</dbReference>
<name>A0ABR3GLD9_9PEZI</name>
<organism evidence="2 3">
    <name type="scientific">Discina gigas</name>
    <dbReference type="NCBI Taxonomy" id="1032678"/>
    <lineage>
        <taxon>Eukaryota</taxon>
        <taxon>Fungi</taxon>
        <taxon>Dikarya</taxon>
        <taxon>Ascomycota</taxon>
        <taxon>Pezizomycotina</taxon>
        <taxon>Pezizomycetes</taxon>
        <taxon>Pezizales</taxon>
        <taxon>Discinaceae</taxon>
        <taxon>Discina</taxon>
    </lineage>
</organism>
<protein>
    <recommendedName>
        <fullName evidence="4">PLAC8-domain-containing protein</fullName>
    </recommendedName>
</protein>
<feature type="compositionally biased region" description="Basic and acidic residues" evidence="1">
    <location>
        <begin position="236"/>
        <end position="248"/>
    </location>
</feature>
<accession>A0ABR3GLD9</accession>
<feature type="compositionally biased region" description="Gly residues" evidence="1">
    <location>
        <begin position="225"/>
        <end position="234"/>
    </location>
</feature>
<evidence type="ECO:0008006" key="4">
    <source>
        <dbReference type="Google" id="ProtNLM"/>
    </source>
</evidence>
<comment type="caution">
    <text evidence="2">The sequence shown here is derived from an EMBL/GenBank/DDBJ whole genome shotgun (WGS) entry which is preliminary data.</text>
</comment>
<feature type="region of interest" description="Disordered" evidence="1">
    <location>
        <begin position="214"/>
        <end position="248"/>
    </location>
</feature>
<dbReference type="PANTHER" id="PTHR15907">
    <property type="entry name" value="DUF614 FAMILY PROTEIN-RELATED"/>
    <property type="match status" value="1"/>
</dbReference>
<reference evidence="2 3" key="1">
    <citation type="submission" date="2024-02" db="EMBL/GenBank/DDBJ databases">
        <title>Discinaceae phylogenomics.</title>
        <authorList>
            <person name="Dirks A.C."/>
            <person name="James T.Y."/>
        </authorList>
    </citation>
    <scope>NUCLEOTIDE SEQUENCE [LARGE SCALE GENOMIC DNA]</scope>
    <source>
        <strain evidence="2 3">ACD0624</strain>
    </source>
</reference>
<dbReference type="EMBL" id="JBBBZM010000044">
    <property type="protein sequence ID" value="KAL0636741.1"/>
    <property type="molecule type" value="Genomic_DNA"/>
</dbReference>
<evidence type="ECO:0000313" key="3">
    <source>
        <dbReference type="Proteomes" id="UP001447188"/>
    </source>
</evidence>
<feature type="compositionally biased region" description="Basic and acidic residues" evidence="1">
    <location>
        <begin position="1"/>
        <end position="11"/>
    </location>
</feature>
<keyword evidence="3" id="KW-1185">Reference proteome</keyword>
<feature type="region of interest" description="Disordered" evidence="1">
    <location>
        <begin position="1"/>
        <end position="24"/>
    </location>
</feature>
<evidence type="ECO:0000313" key="2">
    <source>
        <dbReference type="EMBL" id="KAL0636741.1"/>
    </source>
</evidence>